<name>A0AAE4V2M1_9NOCA</name>
<dbReference type="GO" id="GO:0046872">
    <property type="term" value="F:metal ion binding"/>
    <property type="evidence" value="ECO:0007669"/>
    <property type="project" value="UniProtKB-KW"/>
</dbReference>
<dbReference type="InterPro" id="IPR011032">
    <property type="entry name" value="GroES-like_sf"/>
</dbReference>
<dbReference type="GO" id="GO:0016491">
    <property type="term" value="F:oxidoreductase activity"/>
    <property type="evidence" value="ECO:0007669"/>
    <property type="project" value="UniProtKB-KW"/>
</dbReference>
<evidence type="ECO:0000256" key="3">
    <source>
        <dbReference type="ARBA" id="ARBA00022723"/>
    </source>
</evidence>
<dbReference type="Proteomes" id="UP001185863">
    <property type="component" value="Unassembled WGS sequence"/>
</dbReference>
<dbReference type="PANTHER" id="PTHR43161">
    <property type="entry name" value="SORBITOL DEHYDROGENASE"/>
    <property type="match status" value="1"/>
</dbReference>
<dbReference type="SUPFAM" id="SSF50129">
    <property type="entry name" value="GroES-like"/>
    <property type="match status" value="1"/>
</dbReference>
<comment type="caution">
    <text evidence="6">The sequence shown here is derived from an EMBL/GenBank/DDBJ whole genome shotgun (WGS) entry which is preliminary data.</text>
</comment>
<dbReference type="AlphaFoldDB" id="A0AAE4V2M1"/>
<keyword evidence="5" id="KW-0560">Oxidoreductase</keyword>
<dbReference type="EMBL" id="JAWLUP010000086">
    <property type="protein sequence ID" value="MDV7267433.1"/>
    <property type="molecule type" value="Genomic_DNA"/>
</dbReference>
<feature type="non-terminal residue" evidence="6">
    <location>
        <position position="50"/>
    </location>
</feature>
<protein>
    <submittedName>
        <fullName evidence="6">Alcohol dehydrogenase catalytic domain-containing protein</fullName>
    </submittedName>
</protein>
<keyword evidence="3" id="KW-0479">Metal-binding</keyword>
<evidence type="ECO:0000256" key="1">
    <source>
        <dbReference type="ARBA" id="ARBA00001947"/>
    </source>
</evidence>
<evidence type="ECO:0000256" key="4">
    <source>
        <dbReference type="ARBA" id="ARBA00022833"/>
    </source>
</evidence>
<proteinExistence type="inferred from homology"/>
<sequence length="50" mass="5351">MRASVLVEPGRIEIRERAVPTPAPGDVLVQVSSVGVCGSDAHYYREGRIG</sequence>
<comment type="cofactor">
    <cofactor evidence="1">
        <name>Zn(2+)</name>
        <dbReference type="ChEBI" id="CHEBI:29105"/>
    </cofactor>
</comment>
<accession>A0AAE4V2M1</accession>
<gene>
    <name evidence="6" type="ORF">R4315_23190</name>
</gene>
<comment type="similarity">
    <text evidence="2">Belongs to the zinc-containing alcohol dehydrogenase family.</text>
</comment>
<evidence type="ECO:0000256" key="5">
    <source>
        <dbReference type="ARBA" id="ARBA00023002"/>
    </source>
</evidence>
<reference evidence="6" key="1">
    <citation type="submission" date="2023-10" db="EMBL/GenBank/DDBJ databases">
        <title>Development of a sustainable strategy for remediation of hydrocarbon-contaminated territories based on the waste exchange concept.</title>
        <authorList>
            <person name="Krivoruchko A."/>
        </authorList>
    </citation>
    <scope>NUCLEOTIDE SEQUENCE</scope>
    <source>
        <strain evidence="6">IEGM 68</strain>
    </source>
</reference>
<dbReference type="PANTHER" id="PTHR43161:SF9">
    <property type="entry name" value="SORBITOL DEHYDROGENASE"/>
    <property type="match status" value="1"/>
</dbReference>
<organism evidence="6 7">
    <name type="scientific">Rhodococcus oxybenzonivorans</name>
    <dbReference type="NCBI Taxonomy" id="1990687"/>
    <lineage>
        <taxon>Bacteria</taxon>
        <taxon>Bacillati</taxon>
        <taxon>Actinomycetota</taxon>
        <taxon>Actinomycetes</taxon>
        <taxon>Mycobacteriales</taxon>
        <taxon>Nocardiaceae</taxon>
        <taxon>Rhodococcus</taxon>
    </lineage>
</organism>
<evidence type="ECO:0000313" key="6">
    <source>
        <dbReference type="EMBL" id="MDV7267433.1"/>
    </source>
</evidence>
<evidence type="ECO:0000313" key="7">
    <source>
        <dbReference type="Proteomes" id="UP001185863"/>
    </source>
</evidence>
<keyword evidence="4" id="KW-0862">Zinc</keyword>
<evidence type="ECO:0000256" key="2">
    <source>
        <dbReference type="ARBA" id="ARBA00008072"/>
    </source>
</evidence>
<dbReference type="Gene3D" id="3.90.180.10">
    <property type="entry name" value="Medium-chain alcohol dehydrogenases, catalytic domain"/>
    <property type="match status" value="1"/>
</dbReference>